<feature type="transmembrane region" description="Helical" evidence="1">
    <location>
        <begin position="157"/>
        <end position="175"/>
    </location>
</feature>
<organism evidence="2 3">
    <name type="scientific">Pseudomonas putida</name>
    <name type="common">Arthrobacter siderocapsulatus</name>
    <dbReference type="NCBI Taxonomy" id="303"/>
    <lineage>
        <taxon>Bacteria</taxon>
        <taxon>Pseudomonadati</taxon>
        <taxon>Pseudomonadota</taxon>
        <taxon>Gammaproteobacteria</taxon>
        <taxon>Pseudomonadales</taxon>
        <taxon>Pseudomonadaceae</taxon>
        <taxon>Pseudomonas</taxon>
    </lineage>
</organism>
<protein>
    <submittedName>
        <fullName evidence="2">Membrane protein</fullName>
    </submittedName>
</protein>
<keyword evidence="1" id="KW-1133">Transmembrane helix</keyword>
<feature type="transmembrane region" description="Helical" evidence="1">
    <location>
        <begin position="272"/>
        <end position="293"/>
    </location>
</feature>
<feature type="transmembrane region" description="Helical" evidence="1">
    <location>
        <begin position="305"/>
        <end position="322"/>
    </location>
</feature>
<reference evidence="2 3" key="1">
    <citation type="submission" date="2015-11" db="EMBL/GenBank/DDBJ databases">
        <title>Complete genome sequencing of a biphenyl-degrading bacterium, Pseudomonas putida KF715 (=NBRC110667).</title>
        <authorList>
            <person name="Suenaga H."/>
            <person name="Fujihara N."/>
            <person name="Watanabe T."/>
            <person name="Hirose J."/>
            <person name="Kimura N."/>
            <person name="Yamazoe A."/>
            <person name="Hosoyama A."/>
            <person name="Shimodaira J."/>
            <person name="Furukawa K."/>
        </authorList>
    </citation>
    <scope>NUCLEOTIDE SEQUENCE [LARGE SCALE GENOMIC DNA]</scope>
    <source>
        <strain evidence="2 3">KF715</strain>
    </source>
</reference>
<keyword evidence="1" id="KW-0472">Membrane</keyword>
<dbReference type="AlphaFoldDB" id="A0A1L7NIC3"/>
<feature type="transmembrane region" description="Helical" evidence="1">
    <location>
        <begin position="131"/>
        <end position="150"/>
    </location>
</feature>
<evidence type="ECO:0000313" key="3">
    <source>
        <dbReference type="Proteomes" id="UP000218731"/>
    </source>
</evidence>
<feature type="transmembrane region" description="Helical" evidence="1">
    <location>
        <begin position="328"/>
        <end position="347"/>
    </location>
</feature>
<feature type="transmembrane region" description="Helical" evidence="1">
    <location>
        <begin position="359"/>
        <end position="380"/>
    </location>
</feature>
<feature type="transmembrane region" description="Helical" evidence="1">
    <location>
        <begin position="99"/>
        <end position="119"/>
    </location>
</feature>
<evidence type="ECO:0000313" key="2">
    <source>
        <dbReference type="EMBL" id="BAW25205.1"/>
    </source>
</evidence>
<feature type="transmembrane region" description="Helical" evidence="1">
    <location>
        <begin position="181"/>
        <end position="201"/>
    </location>
</feature>
<accession>A0A1L7NIC3</accession>
<evidence type="ECO:0000256" key="1">
    <source>
        <dbReference type="SAM" id="Phobius"/>
    </source>
</evidence>
<dbReference type="EMBL" id="AP015029">
    <property type="protein sequence ID" value="BAW25205.1"/>
    <property type="molecule type" value="Genomic_DNA"/>
</dbReference>
<feature type="transmembrane region" description="Helical" evidence="1">
    <location>
        <begin position="67"/>
        <end position="87"/>
    </location>
</feature>
<dbReference type="RefSeq" id="WP_096426679.1">
    <property type="nucleotide sequence ID" value="NZ_AP015029.1"/>
</dbReference>
<feature type="transmembrane region" description="Helical" evidence="1">
    <location>
        <begin position="245"/>
        <end position="266"/>
    </location>
</feature>
<gene>
    <name evidence="2" type="ORF">KF715C_ch46320</name>
</gene>
<name>A0A1L7NIC3_PSEPU</name>
<sequence>MNTLLFSGQQRWPVLIFACLLLALVASLAHGQWPDYAVMVATLDQPLSRLRWIVGDISEVAFYKHELPALGLLLGACLAHWAHVRGYRWQGFAICYGSGLWPWVFTSSFLGLLLSHALWGWTLASGNWQPTFVAFVSLPAAMVMLFGAGWRVTITRAVLGALLVTPASLLIVNYLCYPLQLPVVVGNVSGMAVASVVAFILCKRFPSWVRQCREPTPVEPVVNKPDYGVVWTLRRGLADFSEAPFFGNELASLGLLLGVLLAYLLAPAAPSYGSMLVMQIVAGQALASLVGVVTWRGQWQARGWYPTYIPIVSVVPAALLTHGGGWQVAMASAVLGALVAPPLAVAITQRLPAYVHGYIGNVVSMAISTLGIVPLVGLLVGGEA</sequence>
<dbReference type="Proteomes" id="UP000218731">
    <property type="component" value="Chromosome 1"/>
</dbReference>
<proteinExistence type="predicted"/>
<keyword evidence="1" id="KW-0812">Transmembrane</keyword>